<dbReference type="AlphaFoldDB" id="A0A5M3WHB0"/>
<evidence type="ECO:0000313" key="4">
    <source>
        <dbReference type="EMBL" id="GES08364.1"/>
    </source>
</evidence>
<proteinExistence type="predicted"/>
<dbReference type="Gene3D" id="3.40.50.1820">
    <property type="entry name" value="alpha/beta hydrolase"/>
    <property type="match status" value="1"/>
</dbReference>
<feature type="chain" id="PRO_5024362997" description="Peptidase S9 prolyl oligopeptidase catalytic domain-containing protein" evidence="2">
    <location>
        <begin position="33"/>
        <end position="461"/>
    </location>
</feature>
<dbReference type="InterPro" id="IPR001375">
    <property type="entry name" value="Peptidase_S9_cat"/>
</dbReference>
<keyword evidence="1" id="KW-1133">Transmembrane helix</keyword>
<feature type="domain" description="Peptidase S9 prolyl oligopeptidase catalytic" evidence="3">
    <location>
        <begin position="113"/>
        <end position="276"/>
    </location>
</feature>
<name>A0A5M3WHB0_9ACTN</name>
<dbReference type="GO" id="GO:0052689">
    <property type="term" value="F:carboxylic ester hydrolase activity"/>
    <property type="evidence" value="ECO:0007669"/>
    <property type="project" value="TreeGrafter"/>
</dbReference>
<dbReference type="PANTHER" id="PTHR43265:SF1">
    <property type="entry name" value="ESTERASE ESTD"/>
    <property type="match status" value="1"/>
</dbReference>
<organism evidence="4 5">
    <name type="scientific">Acrocarpospora macrocephala</name>
    <dbReference type="NCBI Taxonomy" id="150177"/>
    <lineage>
        <taxon>Bacteria</taxon>
        <taxon>Bacillati</taxon>
        <taxon>Actinomycetota</taxon>
        <taxon>Actinomycetes</taxon>
        <taxon>Streptosporangiales</taxon>
        <taxon>Streptosporangiaceae</taxon>
        <taxon>Acrocarpospora</taxon>
    </lineage>
</organism>
<evidence type="ECO:0000259" key="3">
    <source>
        <dbReference type="Pfam" id="PF00326"/>
    </source>
</evidence>
<feature type="transmembrane region" description="Helical" evidence="1">
    <location>
        <begin position="408"/>
        <end position="427"/>
    </location>
</feature>
<protein>
    <recommendedName>
        <fullName evidence="3">Peptidase S9 prolyl oligopeptidase catalytic domain-containing protein</fullName>
    </recommendedName>
</protein>
<dbReference type="EMBL" id="BLAE01000010">
    <property type="protein sequence ID" value="GES08364.1"/>
    <property type="molecule type" value="Genomic_DNA"/>
</dbReference>
<dbReference type="GO" id="GO:0006508">
    <property type="term" value="P:proteolysis"/>
    <property type="evidence" value="ECO:0007669"/>
    <property type="project" value="InterPro"/>
</dbReference>
<feature type="transmembrane region" description="Helical" evidence="1">
    <location>
        <begin position="439"/>
        <end position="458"/>
    </location>
</feature>
<feature type="transmembrane region" description="Helical" evidence="1">
    <location>
        <begin position="335"/>
        <end position="356"/>
    </location>
</feature>
<keyword evidence="1" id="KW-0812">Transmembrane</keyword>
<dbReference type="Pfam" id="PF00326">
    <property type="entry name" value="Peptidase_S9"/>
    <property type="match status" value="1"/>
</dbReference>
<evidence type="ECO:0000313" key="5">
    <source>
        <dbReference type="Proteomes" id="UP000331127"/>
    </source>
</evidence>
<reference evidence="4 5" key="1">
    <citation type="submission" date="2019-10" db="EMBL/GenBank/DDBJ databases">
        <title>Whole genome shotgun sequence of Acrocarpospora macrocephala NBRC 16266.</title>
        <authorList>
            <person name="Ichikawa N."/>
            <person name="Kimura A."/>
            <person name="Kitahashi Y."/>
            <person name="Komaki H."/>
            <person name="Oguchi A."/>
        </authorList>
    </citation>
    <scope>NUCLEOTIDE SEQUENCE [LARGE SCALE GENOMIC DNA]</scope>
    <source>
        <strain evidence="4 5">NBRC 16266</strain>
    </source>
</reference>
<accession>A0A5M3WHB0</accession>
<evidence type="ECO:0000256" key="1">
    <source>
        <dbReference type="SAM" id="Phobius"/>
    </source>
</evidence>
<gene>
    <name evidence="4" type="ORF">Amac_019600</name>
</gene>
<comment type="caution">
    <text evidence="4">The sequence shown here is derived from an EMBL/GenBank/DDBJ whole genome shotgun (WGS) entry which is preliminary data.</text>
</comment>
<keyword evidence="5" id="KW-1185">Reference proteome</keyword>
<feature type="signal peptide" evidence="2">
    <location>
        <begin position="1"/>
        <end position="32"/>
    </location>
</feature>
<dbReference type="PANTHER" id="PTHR43265">
    <property type="entry name" value="ESTERASE ESTD"/>
    <property type="match status" value="1"/>
</dbReference>
<dbReference type="RefSeq" id="WP_218040974.1">
    <property type="nucleotide sequence ID" value="NZ_BAAAHL010000038.1"/>
</dbReference>
<dbReference type="GO" id="GO:0008236">
    <property type="term" value="F:serine-type peptidase activity"/>
    <property type="evidence" value="ECO:0007669"/>
    <property type="project" value="InterPro"/>
</dbReference>
<keyword evidence="1" id="KW-0472">Membrane</keyword>
<dbReference type="InterPro" id="IPR053145">
    <property type="entry name" value="AB_hydrolase_Est10"/>
</dbReference>
<evidence type="ECO:0000256" key="2">
    <source>
        <dbReference type="SAM" id="SignalP"/>
    </source>
</evidence>
<keyword evidence="2" id="KW-0732">Signal</keyword>
<dbReference type="InterPro" id="IPR029058">
    <property type="entry name" value="AB_hydrolase_fold"/>
</dbReference>
<sequence length="461" mass="48762">MLPKSKYRRLGRWIAAVSVALSPLTIPAPAAADDLVNTNVTFQNGTTTLYGTVIAPAPTGTRWPGLVLIAGAGARDRDSYRPEAEAFARAGIVVLIYDKRAGYSRATSSFSDLADDAVAGVRMLRTRPDVQPSRVGVWGHSEGGWVAPLAASRSDAVDFVAVAGASALPASRTQLWSNRTYLSHAGVKQALQAPIGVNLSRMLVAAGLFGDADNIPVAALEKVRQPLLALFAEYDRSTPPGESMRLFREALARGSNTHYTLRVISGADHNLRRSTTGFDEPDGGFAPGYTDTVTRWIAGLADSPPATSSDQPPSQSLTSEPVRPLAWYESISLQLTLLAVMLTAFAGFLVSGLFRNKLRHSPTSVRRLAWLTALGGLVTVLGTLTYLFSIVATGATSVGGTVLGRPPLWLLLQLLAVGVIIAGAALAVRWHQSGGGVRLGLLMAGGAVFVPWAAYWGLLTP</sequence>
<dbReference type="Proteomes" id="UP000331127">
    <property type="component" value="Unassembled WGS sequence"/>
</dbReference>
<dbReference type="SUPFAM" id="SSF53474">
    <property type="entry name" value="alpha/beta-Hydrolases"/>
    <property type="match status" value="1"/>
</dbReference>
<feature type="transmembrane region" description="Helical" evidence="1">
    <location>
        <begin position="368"/>
        <end position="388"/>
    </location>
</feature>